<accession>A0A417XSR5</accession>
<dbReference type="GO" id="GO:0005576">
    <property type="term" value="C:extracellular region"/>
    <property type="evidence" value="ECO:0007669"/>
    <property type="project" value="UniProtKB-SubCell"/>
</dbReference>
<dbReference type="OrthoDB" id="3783154at2"/>
<evidence type="ECO:0000256" key="2">
    <source>
        <dbReference type="ARBA" id="ARBA00022525"/>
    </source>
</evidence>
<dbReference type="InterPro" id="IPR018511">
    <property type="entry name" value="Hemolysin-typ_Ca-bd_CS"/>
</dbReference>
<keyword evidence="6" id="KW-1185">Reference proteome</keyword>
<feature type="region of interest" description="Disordered" evidence="3">
    <location>
        <begin position="515"/>
        <end position="544"/>
    </location>
</feature>
<feature type="chain" id="PRO_5019098669" evidence="4">
    <location>
        <begin position="30"/>
        <end position="544"/>
    </location>
</feature>
<name>A0A417XSR5_9ACTN</name>
<dbReference type="InterPro" id="IPR050557">
    <property type="entry name" value="RTX_toxin/Mannuronan_C5-epim"/>
</dbReference>
<comment type="subcellular location">
    <subcellularLocation>
        <location evidence="1">Secreted</location>
    </subcellularLocation>
</comment>
<proteinExistence type="predicted"/>
<evidence type="ECO:0000256" key="3">
    <source>
        <dbReference type="SAM" id="MobiDB-lite"/>
    </source>
</evidence>
<comment type="caution">
    <text evidence="5">The sequence shown here is derived from an EMBL/GenBank/DDBJ whole genome shotgun (WGS) entry which is preliminary data.</text>
</comment>
<dbReference type="EMBL" id="QXGH01000051">
    <property type="protein sequence ID" value="RHW23277.1"/>
    <property type="molecule type" value="Genomic_DNA"/>
</dbReference>
<evidence type="ECO:0000256" key="1">
    <source>
        <dbReference type="ARBA" id="ARBA00004613"/>
    </source>
</evidence>
<dbReference type="Pfam" id="PF00353">
    <property type="entry name" value="HemolysinCabind"/>
    <property type="match status" value="7"/>
</dbReference>
<organism evidence="5 6">
    <name type="scientific">Nocardioides immobilis</name>
    <dbReference type="NCBI Taxonomy" id="2049295"/>
    <lineage>
        <taxon>Bacteria</taxon>
        <taxon>Bacillati</taxon>
        <taxon>Actinomycetota</taxon>
        <taxon>Actinomycetes</taxon>
        <taxon>Propionibacteriales</taxon>
        <taxon>Nocardioidaceae</taxon>
        <taxon>Nocardioides</taxon>
    </lineage>
</organism>
<dbReference type="PANTHER" id="PTHR38340">
    <property type="entry name" value="S-LAYER PROTEIN"/>
    <property type="match status" value="1"/>
</dbReference>
<keyword evidence="4" id="KW-0732">Signal</keyword>
<dbReference type="PRINTS" id="PR00313">
    <property type="entry name" value="CABNDNGRPT"/>
</dbReference>
<evidence type="ECO:0000256" key="4">
    <source>
        <dbReference type="SAM" id="SignalP"/>
    </source>
</evidence>
<dbReference type="PANTHER" id="PTHR38340:SF1">
    <property type="entry name" value="S-LAYER PROTEIN"/>
    <property type="match status" value="1"/>
</dbReference>
<protein>
    <submittedName>
        <fullName evidence="5">Calcium-binding protein</fullName>
    </submittedName>
</protein>
<reference evidence="5 6" key="1">
    <citation type="submission" date="2018-09" db="EMBL/GenBank/DDBJ databases">
        <title>Genome sequencing of Nocardioides immobilis CCTCC AB 2017083 for comparison to Nocardioides silvaticus.</title>
        <authorList>
            <person name="Li C."/>
            <person name="Wang G."/>
        </authorList>
    </citation>
    <scope>NUCLEOTIDE SEQUENCE [LARGE SCALE GENOMIC DNA]</scope>
    <source>
        <strain evidence="5 6">CCTCC AB 2017083</strain>
    </source>
</reference>
<dbReference type="InterPro" id="IPR001343">
    <property type="entry name" value="Hemolysn_Ca-bd"/>
</dbReference>
<evidence type="ECO:0000313" key="5">
    <source>
        <dbReference type="EMBL" id="RHW23277.1"/>
    </source>
</evidence>
<sequence>MKYSHAGGAAAVALVVASMGAVAPAPASAYGPPPCSVQIPTLTGTAGADTLTGTAGRDVIFGFGGNDFITGLGGDDLLCGGEGDDVIDDGDGNDAAYGEAGADLLIQGNQTDPRYVGNGADIIDGGSDADTVSYGARQDGVVVTLWNATNDDGLEADRALGTPSESDTVLRVEHVDGGAGNDQIEGTDGPNMLFGGGGSDTFVDGGGADTVWGGDGDDWVHQGVTPDAGDRLYGDAGDDGVAYTLRTTALRVTIDARADDGAVGEGDAVLTESVLTGSGNDVVKGNAEDNWIVTGPGDDKVYDGLGSDNVDTRAGADVLYQGAVADPDDLYYAGSGRDTISYAARTSDVTVLLHGRGSGATGETDLMSEVENAFGGTGNDVFTGGRAPTRLTGGPGQDTYNGTSGNDTFVEDPTDLAADIFHGLGGTDLVTYAQRSVALDVSLDGVANDGASGECDNVGTDVEYVVGGPAGDRLTGSGLADRLDGGPGNDILTGGNGADRFYGRDGMDTIRARDGERDVVLDLGPGSDPAPQRDAFDPDPLNFP</sequence>
<dbReference type="Proteomes" id="UP000283644">
    <property type="component" value="Unassembled WGS sequence"/>
</dbReference>
<dbReference type="GO" id="GO:0005509">
    <property type="term" value="F:calcium ion binding"/>
    <property type="evidence" value="ECO:0007669"/>
    <property type="project" value="InterPro"/>
</dbReference>
<dbReference type="PROSITE" id="PS00330">
    <property type="entry name" value="HEMOLYSIN_CALCIUM"/>
    <property type="match status" value="2"/>
</dbReference>
<feature type="region of interest" description="Disordered" evidence="3">
    <location>
        <begin position="377"/>
        <end position="401"/>
    </location>
</feature>
<gene>
    <name evidence="5" type="ORF">D0Z08_30510</name>
</gene>
<evidence type="ECO:0000313" key="6">
    <source>
        <dbReference type="Proteomes" id="UP000283644"/>
    </source>
</evidence>
<dbReference type="Gene3D" id="2.150.10.10">
    <property type="entry name" value="Serralysin-like metalloprotease, C-terminal"/>
    <property type="match status" value="5"/>
</dbReference>
<dbReference type="SUPFAM" id="SSF51120">
    <property type="entry name" value="beta-Roll"/>
    <property type="match status" value="4"/>
</dbReference>
<dbReference type="InterPro" id="IPR011049">
    <property type="entry name" value="Serralysin-like_metalloprot_C"/>
</dbReference>
<dbReference type="AlphaFoldDB" id="A0A417XSR5"/>
<feature type="signal peptide" evidence="4">
    <location>
        <begin position="1"/>
        <end position="29"/>
    </location>
</feature>
<keyword evidence="2" id="KW-0964">Secreted</keyword>
<dbReference type="RefSeq" id="WP_118929052.1">
    <property type="nucleotide sequence ID" value="NZ_QXGH01000051.1"/>
</dbReference>